<evidence type="ECO:0000259" key="5">
    <source>
        <dbReference type="Pfam" id="PF00171"/>
    </source>
</evidence>
<evidence type="ECO:0000256" key="2">
    <source>
        <dbReference type="PIRNR" id="PIRNR036490"/>
    </source>
</evidence>
<dbReference type="PIRSF" id="PIRSF036490">
    <property type="entry name" value="Aldedh_dupl"/>
    <property type="match status" value="1"/>
</dbReference>
<dbReference type="InterPro" id="IPR029510">
    <property type="entry name" value="Ald_DH_CS_GLU"/>
</dbReference>
<feature type="domain" description="Aldehyde dehydrogenase" evidence="5">
    <location>
        <begin position="46"/>
        <end position="481"/>
    </location>
</feature>
<dbReference type="EMBL" id="FOXA01000012">
    <property type="protein sequence ID" value="SFP76444.1"/>
    <property type="molecule type" value="Genomic_DNA"/>
</dbReference>
<evidence type="ECO:0000256" key="4">
    <source>
        <dbReference type="RuleBase" id="RU003345"/>
    </source>
</evidence>
<keyword evidence="7" id="KW-1185">Reference proteome</keyword>
<dbReference type="SUPFAM" id="SSF53720">
    <property type="entry name" value="ALDH-like"/>
    <property type="match status" value="2"/>
</dbReference>
<dbReference type="InterPro" id="IPR016162">
    <property type="entry name" value="Ald_DH_N"/>
</dbReference>
<dbReference type="InterPro" id="IPR015590">
    <property type="entry name" value="Aldehyde_DH_dom"/>
</dbReference>
<proteinExistence type="inferred from homology"/>
<dbReference type="STRING" id="441119.SAMN04488047_11284"/>
<dbReference type="InterPro" id="IPR016163">
    <property type="entry name" value="Ald_DH_C"/>
</dbReference>
<accession>A0A1I5T058</accession>
<name>A0A1I5T058_9RHOB</name>
<dbReference type="Gene3D" id="3.40.309.10">
    <property type="entry name" value="Aldehyde Dehydrogenase, Chain A, domain 2"/>
    <property type="match status" value="1"/>
</dbReference>
<sequence>MNVSEIFDSMEYGPAPESAAEVNAWLDSHERRFGLFVGGAFTRPGETFESRNPATGEVLAQVTQATPDDVASAVAAARKAQGPWAKAGGKARARVLYALARLVQKHSRMFAVLETLDNGKPIRESRDIDIPLVARHFYYHAGMAQLQDAELAGREPLGVCGQIIPWNFPLLMLAWKIAPAIAMGNTVVLKPAEYTSLTALLFAEVCREAGVPKGVVNIVTGDGRTGEAIVGAEVDKIAFTGSTEVGRRIREATAGTGKSLTLELGGKSPYIVFDDADIDSAIEGLVDAIWFNQGQVCCAGSRLLVQEGIAETFHARLKRRMDGLRLGDPLDKCIDVGAIVDPVQLKTITEMVEGASGDVYRAATAVPEHGCFYPPTLITGLSPSDQLMQEEIFGPVLVGTTFRTPAEAVELANNTRYGLAATLWTENVNLALDIAPKLVSGVVWVNGTNMFDAAAGFGGVRESGFGREGGWEGLLAYTRPKGSPKTLKPMPAQAAPQEFGAPPLDRTAKLYIGGKQARPDGGYSRPVFSPKGALVGHAGVANRKDIRNAVEAAQAAKGWSKSTGHLRAQILYYIAENLSARGDEFARRISDLTGAKASEAEAEVAASVDRLFTWAAWADKFDGAAKGVPIRGVALAMNEPVGVIGQFAPDEAPLLGLVSVIAPALAMGNRVVTVASEPFPLAATDFYQVLDTSDVPAGVVNILTGSHAELAPQMAGHMDIDAVWSFSSSDISGIIEKESARNLKRTWVNHGRARDWAGTAGEERAFLTEATEVKTIWVPYGE</sequence>
<dbReference type="Proteomes" id="UP000199356">
    <property type="component" value="Unassembled WGS sequence"/>
</dbReference>
<reference evidence="6 7" key="1">
    <citation type="submission" date="2016-10" db="EMBL/GenBank/DDBJ databases">
        <authorList>
            <person name="de Groot N.N."/>
        </authorList>
    </citation>
    <scope>NUCLEOTIDE SEQUENCE [LARGE SCALE GENOMIC DNA]</scope>
    <source>
        <strain evidence="6 7">DSM 19547</strain>
    </source>
</reference>
<evidence type="ECO:0000313" key="7">
    <source>
        <dbReference type="Proteomes" id="UP000199356"/>
    </source>
</evidence>
<feature type="domain" description="Aldehyde dehydrogenase" evidence="5">
    <location>
        <begin position="527"/>
        <end position="751"/>
    </location>
</feature>
<dbReference type="GO" id="GO:0004030">
    <property type="term" value="F:aldehyde dehydrogenase [NAD(P)+] activity"/>
    <property type="evidence" value="ECO:0007669"/>
    <property type="project" value="UniProtKB-ARBA"/>
</dbReference>
<organism evidence="6 7">
    <name type="scientific">Tranquillimonas alkanivorans</name>
    <dbReference type="NCBI Taxonomy" id="441119"/>
    <lineage>
        <taxon>Bacteria</taxon>
        <taxon>Pseudomonadati</taxon>
        <taxon>Pseudomonadota</taxon>
        <taxon>Alphaproteobacteria</taxon>
        <taxon>Rhodobacterales</taxon>
        <taxon>Roseobacteraceae</taxon>
        <taxon>Tranquillimonas</taxon>
    </lineage>
</organism>
<comment type="similarity">
    <text evidence="2 4">Belongs to the aldehyde dehydrogenase family.</text>
</comment>
<evidence type="ECO:0000313" key="6">
    <source>
        <dbReference type="EMBL" id="SFP76444.1"/>
    </source>
</evidence>
<dbReference type="FunFam" id="3.40.605.10:FF:000001">
    <property type="entry name" value="Aldehyde dehydrogenase 1"/>
    <property type="match status" value="1"/>
</dbReference>
<dbReference type="OrthoDB" id="9812625at2"/>
<dbReference type="PROSITE" id="PS00687">
    <property type="entry name" value="ALDEHYDE_DEHYDR_GLU"/>
    <property type="match status" value="1"/>
</dbReference>
<feature type="active site" evidence="3">
    <location>
        <position position="263"/>
    </location>
</feature>
<dbReference type="PANTHER" id="PTHR11699">
    <property type="entry name" value="ALDEHYDE DEHYDROGENASE-RELATED"/>
    <property type="match status" value="1"/>
</dbReference>
<gene>
    <name evidence="6" type="ORF">SAMN04488047_11284</name>
</gene>
<dbReference type="InterPro" id="IPR016161">
    <property type="entry name" value="Ald_DH/histidinol_DH"/>
</dbReference>
<dbReference type="Gene3D" id="3.40.605.10">
    <property type="entry name" value="Aldehyde Dehydrogenase, Chain A, domain 1"/>
    <property type="match status" value="2"/>
</dbReference>
<dbReference type="AlphaFoldDB" id="A0A1I5T058"/>
<evidence type="ECO:0000256" key="1">
    <source>
        <dbReference type="ARBA" id="ARBA00023002"/>
    </source>
</evidence>
<dbReference type="RefSeq" id="WP_093423427.1">
    <property type="nucleotide sequence ID" value="NZ_FOXA01000012.1"/>
</dbReference>
<dbReference type="Pfam" id="PF00171">
    <property type="entry name" value="Aldedh"/>
    <property type="match status" value="2"/>
</dbReference>
<dbReference type="CDD" id="cd07111">
    <property type="entry name" value="ALDH_F16"/>
    <property type="match status" value="1"/>
</dbReference>
<protein>
    <submittedName>
        <fullName evidence="6">Aldehyde dehydrogenase (NAD+)</fullName>
    </submittedName>
</protein>
<keyword evidence="1 4" id="KW-0560">Oxidoreductase</keyword>
<evidence type="ECO:0000256" key="3">
    <source>
        <dbReference type="PROSITE-ProRule" id="PRU10007"/>
    </source>
</evidence>
<dbReference type="InterPro" id="IPR011408">
    <property type="entry name" value="Aldehyde_DH"/>
</dbReference>